<evidence type="ECO:0000256" key="4">
    <source>
        <dbReference type="ARBA" id="ARBA00022840"/>
    </source>
</evidence>
<comment type="catalytic activity">
    <reaction evidence="5">
        <text>hydrogencarbonate + NH4(+) + 2 ATP = carbamoyl phosphate + 2 ADP + phosphate + 2 H(+)</text>
        <dbReference type="Rhea" id="RHEA:18029"/>
        <dbReference type="ChEBI" id="CHEBI:15378"/>
        <dbReference type="ChEBI" id="CHEBI:17544"/>
        <dbReference type="ChEBI" id="CHEBI:28938"/>
        <dbReference type="ChEBI" id="CHEBI:30616"/>
        <dbReference type="ChEBI" id="CHEBI:43474"/>
        <dbReference type="ChEBI" id="CHEBI:58228"/>
        <dbReference type="ChEBI" id="CHEBI:456216"/>
        <dbReference type="EC" id="6.3.4.16"/>
    </reaction>
</comment>
<dbReference type="Gene3D" id="3.40.50.20">
    <property type="match status" value="1"/>
</dbReference>
<dbReference type="GO" id="GO:0004087">
    <property type="term" value="F:carbamoyl-phosphate synthase (ammonia) activity"/>
    <property type="evidence" value="ECO:0007669"/>
    <property type="project" value="UniProtKB-EC"/>
</dbReference>
<evidence type="ECO:0000256" key="5">
    <source>
        <dbReference type="ARBA" id="ARBA00047359"/>
    </source>
</evidence>
<protein>
    <submittedName>
        <fullName evidence="7">Carbamoyl-phosphate synthase large subunit CarB</fullName>
    </submittedName>
</protein>
<evidence type="ECO:0000256" key="1">
    <source>
        <dbReference type="ARBA" id="ARBA00022598"/>
    </source>
</evidence>
<dbReference type="GO" id="GO:0005524">
    <property type="term" value="F:ATP binding"/>
    <property type="evidence" value="ECO:0007669"/>
    <property type="project" value="UniProtKB-KW"/>
</dbReference>
<comment type="caution">
    <text evidence="7">The sequence shown here is derived from an EMBL/GenBank/DDBJ whole genome shotgun (WGS) entry which is preliminary data.</text>
</comment>
<dbReference type="AlphaFoldDB" id="A0A0P8ADD5"/>
<accession>A0A0P8ADD5</accession>
<dbReference type="InterPro" id="IPR016185">
    <property type="entry name" value="PreATP-grasp_dom_sf"/>
</dbReference>
<keyword evidence="4" id="KW-0067">ATP-binding</keyword>
<dbReference type="EMBL" id="LJXT01000092">
    <property type="protein sequence ID" value="KPQ13385.1"/>
    <property type="molecule type" value="Genomic_DNA"/>
</dbReference>
<dbReference type="GO" id="GO:0046872">
    <property type="term" value="F:metal ion binding"/>
    <property type="evidence" value="ECO:0007669"/>
    <property type="project" value="UniProtKB-KW"/>
</dbReference>
<dbReference type="FunFam" id="3.40.50.20:FF:000001">
    <property type="entry name" value="Carbamoyl-phosphate synthase large chain"/>
    <property type="match status" value="1"/>
</dbReference>
<proteinExistence type="predicted"/>
<dbReference type="GO" id="GO:0004088">
    <property type="term" value="F:carbamoyl-phosphate synthase (glutamine-hydrolyzing) activity"/>
    <property type="evidence" value="ECO:0007669"/>
    <property type="project" value="TreeGrafter"/>
</dbReference>
<keyword evidence="1" id="KW-0436">Ligase</keyword>
<evidence type="ECO:0000256" key="2">
    <source>
        <dbReference type="ARBA" id="ARBA00022723"/>
    </source>
</evidence>
<dbReference type="Pfam" id="PF25596">
    <property type="entry name" value="CPSase_L_D1"/>
    <property type="match status" value="1"/>
</dbReference>
<dbReference type="Proteomes" id="UP000050421">
    <property type="component" value="Unassembled WGS sequence"/>
</dbReference>
<name>A0A0P8ADD5_9BACT</name>
<dbReference type="SUPFAM" id="SSF52440">
    <property type="entry name" value="PreATP-grasp domain"/>
    <property type="match status" value="1"/>
</dbReference>
<dbReference type="GO" id="GO:0005737">
    <property type="term" value="C:cytoplasm"/>
    <property type="evidence" value="ECO:0007669"/>
    <property type="project" value="TreeGrafter"/>
</dbReference>
<evidence type="ECO:0000313" key="7">
    <source>
        <dbReference type="EMBL" id="KPQ13385.1"/>
    </source>
</evidence>
<dbReference type="GO" id="GO:0006541">
    <property type="term" value="P:glutamine metabolic process"/>
    <property type="evidence" value="ECO:0007669"/>
    <property type="project" value="TreeGrafter"/>
</dbReference>
<keyword evidence="3" id="KW-0547">Nucleotide-binding</keyword>
<dbReference type="PANTHER" id="PTHR11405">
    <property type="entry name" value="CARBAMOYLTRANSFERASE FAMILY MEMBER"/>
    <property type="match status" value="1"/>
</dbReference>
<sequence length="152" mass="16228">MPKDSSIKHILIIGSGPIVIGQACEFDYSGSQAARSLREEGITVTLINSNPATIMTDPVTADNVYLLPLEKKSIRKILTDHPDIDAVLPTMGGQTALNLAIDCDKAGIWKHHGVKMIGVDIDAIDTAENREKFKALMEKIGVGVCKGATATS</sequence>
<evidence type="ECO:0000313" key="8">
    <source>
        <dbReference type="Proteomes" id="UP000050421"/>
    </source>
</evidence>
<dbReference type="PANTHER" id="PTHR11405:SF53">
    <property type="entry name" value="CARBAMOYL-PHOSPHATE SYNTHASE [AMMONIA], MITOCHONDRIAL"/>
    <property type="match status" value="1"/>
</dbReference>
<reference evidence="7 8" key="1">
    <citation type="submission" date="2015-09" db="EMBL/GenBank/DDBJ databases">
        <title>Identification and resolution of microdiversity through metagenomic sequencing of parallel consortia.</title>
        <authorList>
            <person name="Nelson W.C."/>
            <person name="Romine M.F."/>
            <person name="Lindemann S.R."/>
        </authorList>
    </citation>
    <scope>NUCLEOTIDE SEQUENCE [LARGE SCALE GENOMIC DNA]</scope>
    <source>
        <strain evidence="7">HL-49</strain>
    </source>
</reference>
<feature type="non-terminal residue" evidence="7">
    <location>
        <position position="152"/>
    </location>
</feature>
<organism evidence="7 8">
    <name type="scientific">Algoriphagus marincola HL-49</name>
    <dbReference type="NCBI Taxonomy" id="1305737"/>
    <lineage>
        <taxon>Bacteria</taxon>
        <taxon>Pseudomonadati</taxon>
        <taxon>Bacteroidota</taxon>
        <taxon>Cytophagia</taxon>
        <taxon>Cytophagales</taxon>
        <taxon>Cyclobacteriaceae</taxon>
        <taxon>Algoriphagus</taxon>
    </lineage>
</organism>
<dbReference type="InterPro" id="IPR005483">
    <property type="entry name" value="CPSase_dom"/>
</dbReference>
<gene>
    <name evidence="7" type="primary">carB-2</name>
    <name evidence="7" type="ORF">HLUCCX10_13245</name>
</gene>
<keyword evidence="2" id="KW-0479">Metal-binding</keyword>
<feature type="domain" description="Carbamoyl phosphate synthase preATP-grasp" evidence="6">
    <location>
        <begin position="7"/>
        <end position="125"/>
    </location>
</feature>
<dbReference type="PROSITE" id="PS51257">
    <property type="entry name" value="PROKAR_LIPOPROTEIN"/>
    <property type="match status" value="1"/>
</dbReference>
<dbReference type="InterPro" id="IPR058047">
    <property type="entry name" value="CPSase_preATP-grasp"/>
</dbReference>
<evidence type="ECO:0000259" key="6">
    <source>
        <dbReference type="Pfam" id="PF25596"/>
    </source>
</evidence>
<evidence type="ECO:0000256" key="3">
    <source>
        <dbReference type="ARBA" id="ARBA00022741"/>
    </source>
</evidence>
<dbReference type="PRINTS" id="PR00098">
    <property type="entry name" value="CPSASE"/>
</dbReference>